<dbReference type="PROSITE" id="PS50048">
    <property type="entry name" value="ZN2_CY6_FUNGAL_2"/>
    <property type="match status" value="1"/>
</dbReference>
<feature type="region of interest" description="Disordered" evidence="2">
    <location>
        <begin position="605"/>
        <end position="645"/>
    </location>
</feature>
<evidence type="ECO:0000256" key="1">
    <source>
        <dbReference type="ARBA" id="ARBA00023242"/>
    </source>
</evidence>
<feature type="domain" description="Zn(2)-C6 fungal-type" evidence="3">
    <location>
        <begin position="408"/>
        <end position="438"/>
    </location>
</feature>
<protein>
    <recommendedName>
        <fullName evidence="3">Zn(2)-C6 fungal-type domain-containing protein</fullName>
    </recommendedName>
</protein>
<feature type="region of interest" description="Disordered" evidence="2">
    <location>
        <begin position="724"/>
        <end position="789"/>
    </location>
</feature>
<dbReference type="AlphaFoldDB" id="A0A2J6PKA1"/>
<dbReference type="Proteomes" id="UP000235672">
    <property type="component" value="Unassembled WGS sequence"/>
</dbReference>
<feature type="compositionally biased region" description="Polar residues" evidence="2">
    <location>
        <begin position="726"/>
        <end position="742"/>
    </location>
</feature>
<dbReference type="GO" id="GO:0008270">
    <property type="term" value="F:zinc ion binding"/>
    <property type="evidence" value="ECO:0007669"/>
    <property type="project" value="InterPro"/>
</dbReference>
<accession>A0A2J6PKA1</accession>
<evidence type="ECO:0000313" key="5">
    <source>
        <dbReference type="Proteomes" id="UP000235672"/>
    </source>
</evidence>
<feature type="compositionally biased region" description="Polar residues" evidence="2">
    <location>
        <begin position="769"/>
        <end position="789"/>
    </location>
</feature>
<reference evidence="4 5" key="1">
    <citation type="submission" date="2016-05" db="EMBL/GenBank/DDBJ databases">
        <title>A degradative enzymes factory behind the ericoid mycorrhizal symbiosis.</title>
        <authorList>
            <consortium name="DOE Joint Genome Institute"/>
            <person name="Martino E."/>
            <person name="Morin E."/>
            <person name="Grelet G."/>
            <person name="Kuo A."/>
            <person name="Kohler A."/>
            <person name="Daghino S."/>
            <person name="Barry K."/>
            <person name="Choi C."/>
            <person name="Cichocki N."/>
            <person name="Clum A."/>
            <person name="Copeland A."/>
            <person name="Hainaut M."/>
            <person name="Haridas S."/>
            <person name="Labutti K."/>
            <person name="Lindquist E."/>
            <person name="Lipzen A."/>
            <person name="Khouja H.-R."/>
            <person name="Murat C."/>
            <person name="Ohm R."/>
            <person name="Olson A."/>
            <person name="Spatafora J."/>
            <person name="Veneault-Fourrey C."/>
            <person name="Henrissat B."/>
            <person name="Grigoriev I."/>
            <person name="Martin F."/>
            <person name="Perotto S."/>
        </authorList>
    </citation>
    <scope>NUCLEOTIDE SEQUENCE [LARGE SCALE GENOMIC DNA]</scope>
    <source>
        <strain evidence="4 5">UAMH 7357</strain>
    </source>
</reference>
<evidence type="ECO:0000256" key="2">
    <source>
        <dbReference type="SAM" id="MobiDB-lite"/>
    </source>
</evidence>
<dbReference type="STRING" id="1745343.A0A2J6PKA1"/>
<feature type="compositionally biased region" description="Acidic residues" evidence="2">
    <location>
        <begin position="482"/>
        <end position="502"/>
    </location>
</feature>
<evidence type="ECO:0000259" key="3">
    <source>
        <dbReference type="PROSITE" id="PS50048"/>
    </source>
</evidence>
<feature type="compositionally biased region" description="Polar residues" evidence="2">
    <location>
        <begin position="531"/>
        <end position="551"/>
    </location>
</feature>
<dbReference type="OrthoDB" id="10421964at2759"/>
<organism evidence="4 5">
    <name type="scientific">Hyaloscypha hepaticicola</name>
    <dbReference type="NCBI Taxonomy" id="2082293"/>
    <lineage>
        <taxon>Eukaryota</taxon>
        <taxon>Fungi</taxon>
        <taxon>Dikarya</taxon>
        <taxon>Ascomycota</taxon>
        <taxon>Pezizomycotina</taxon>
        <taxon>Leotiomycetes</taxon>
        <taxon>Helotiales</taxon>
        <taxon>Hyaloscyphaceae</taxon>
        <taxon>Hyaloscypha</taxon>
    </lineage>
</organism>
<feature type="compositionally biased region" description="Basic and acidic residues" evidence="2">
    <location>
        <begin position="335"/>
        <end position="351"/>
    </location>
</feature>
<keyword evidence="5" id="KW-1185">Reference proteome</keyword>
<feature type="region of interest" description="Disordered" evidence="2">
    <location>
        <begin position="326"/>
        <end position="404"/>
    </location>
</feature>
<dbReference type="GO" id="GO:0000981">
    <property type="term" value="F:DNA-binding transcription factor activity, RNA polymerase II-specific"/>
    <property type="evidence" value="ECO:0007669"/>
    <property type="project" value="InterPro"/>
</dbReference>
<keyword evidence="1" id="KW-0539">Nucleus</keyword>
<gene>
    <name evidence="4" type="ORF">NA56DRAFT_651009</name>
</gene>
<proteinExistence type="predicted"/>
<feature type="region of interest" description="Disordered" evidence="2">
    <location>
        <begin position="442"/>
        <end position="551"/>
    </location>
</feature>
<name>A0A2J6PKA1_9HELO</name>
<evidence type="ECO:0000313" key="4">
    <source>
        <dbReference type="EMBL" id="PMD14443.1"/>
    </source>
</evidence>
<dbReference type="CDD" id="cd00067">
    <property type="entry name" value="GAL4"/>
    <property type="match status" value="1"/>
</dbReference>
<dbReference type="EMBL" id="KZ613522">
    <property type="protein sequence ID" value="PMD14443.1"/>
    <property type="molecule type" value="Genomic_DNA"/>
</dbReference>
<dbReference type="InterPro" id="IPR001138">
    <property type="entry name" value="Zn2Cys6_DnaBD"/>
</dbReference>
<sequence>MPAGPPPDQQAYDNRIYTQNAQQQNQAQFQHNMVNIDPRLRSASLPSLGPAFNSDPSHRVPASFRNQELPSMTANYPSMMNQKRYFSERPLPPTPFVRTPSACAVGPSPSASYSGYDYRFQPNQNQYQTPSRIQPVAQSRGYVNPFQGDLAQLLPQVPPVLETRRLPLIGLPQRQGLGPEPGSTLGPLDPYIYHGFPAPAVHHELDFMNQEETQRHLALYIDDNGRRKGESVSDYRKRTIRAAMNMNLVTRRRPPMPQGLNNQERRRWHNDFDLAQIEHRERIDPNHEDYDRDYAEEWHSYQTSRRQYNANQRVRARDRLRGEYEAAGYPNFPDPPEHEDSGDDLFTHDEGGVLCNILGDAPQRGKSFKHAPSDREPGLQNKGLERPPTARGPSEQGQEKKDRISAERCENCAKRNQKCSLKQSGKPCDRCNRLGLPCKDHQIKQRGNKQGNIRGPYNKRNKGKDKSESKQTKNKRGQKIAEEEEEEPELNDDEESEDDDENMQPQCVRKRNRPSDDEEQQDERNPKRMATRSSLTLQQKSSVGQQSLRTRVSNLTLSRPCANCAENGRICSSERPCTQCLDRGERDCGGDLIDQPYRPEIRHMTPPTRFNGMGASSYPTPSSAGYADRRAQSFDSPTPGNGYAQDIELHDDVSTRPLAPIITHQRQIVPIATAEAVLQDQSETWMGGRGPATDEVARRYLERIPDDEVLDTNNFFIDAITDRSDNGGSVNASPTLNRTSHNAIDPALGSAENPHLPSSADLTERQAALKQTQNPSHGASNIGGTPTRSPVNQFIRMVRVPSPDFNNLLPCQEPVIDQPQPTCGRIPTKTCDDVRHVFDVCDPCESSARIGPFNLDEVEYALKLTQQHMCRYCADETKTKFSRDPNSEIQGNHCHCIGQLRMAWLCGVHRDDAVQGVGTKALSYGEWRARNLAFDDCPACNARKGDESTRVISILVFKYQYSNTHEY</sequence>